<name>F3L125_9GAMM</name>
<dbReference type="EMBL" id="AEIG01000026">
    <property type="protein sequence ID" value="EGG29970.1"/>
    <property type="molecule type" value="Genomic_DNA"/>
</dbReference>
<dbReference type="AlphaFoldDB" id="F3L125"/>
<protein>
    <submittedName>
        <fullName evidence="1">Uncharacterized protein</fullName>
    </submittedName>
</protein>
<dbReference type="RefSeq" id="WP_009575407.1">
    <property type="nucleotide sequence ID" value="NZ_AEIG01000026.1"/>
</dbReference>
<comment type="caution">
    <text evidence="1">The sequence shown here is derived from an EMBL/GenBank/DDBJ whole genome shotgun (WGS) entry which is preliminary data.</text>
</comment>
<gene>
    <name evidence="1" type="ORF">IMCC3088_1117</name>
</gene>
<evidence type="ECO:0000313" key="2">
    <source>
        <dbReference type="Proteomes" id="UP000005615"/>
    </source>
</evidence>
<keyword evidence="2" id="KW-1185">Reference proteome</keyword>
<sequence>MKTLLRNLSIALLILTITVLAWLTDPSQEDPCESIDDDVAGVLLGDDESMEGMETRALGAAAQCKKPKKDTPPEPE</sequence>
<dbReference type="Proteomes" id="UP000005615">
    <property type="component" value="Unassembled WGS sequence"/>
</dbReference>
<organism evidence="1 2">
    <name type="scientific">Aequoribacter fuscus</name>
    <dbReference type="NCBI Taxonomy" id="2518989"/>
    <lineage>
        <taxon>Bacteria</taxon>
        <taxon>Pseudomonadati</taxon>
        <taxon>Pseudomonadota</taxon>
        <taxon>Gammaproteobacteria</taxon>
        <taxon>Cellvibrionales</taxon>
        <taxon>Halieaceae</taxon>
        <taxon>Aequoribacter</taxon>
    </lineage>
</organism>
<reference evidence="1" key="1">
    <citation type="journal article" date="2011" name="J. Bacteriol.">
        <title>Genome sequence of strain IMCC3088, a proteorhodopsin-containing marine bacterium belonging to the OM60/NOR5 clade.</title>
        <authorList>
            <person name="Jang Y."/>
            <person name="Oh H.M."/>
            <person name="Kang I."/>
            <person name="Lee K."/>
            <person name="Yang S.J."/>
            <person name="Cho J.C."/>
        </authorList>
    </citation>
    <scope>NUCLEOTIDE SEQUENCE [LARGE SCALE GENOMIC DNA]</scope>
    <source>
        <strain evidence="1">IMCC3088</strain>
    </source>
</reference>
<accession>F3L125</accession>
<proteinExistence type="predicted"/>
<evidence type="ECO:0000313" key="1">
    <source>
        <dbReference type="EMBL" id="EGG29970.1"/>
    </source>
</evidence>